<dbReference type="InterPro" id="IPR001078">
    <property type="entry name" value="2-oxoacid_DH_actylTfrase"/>
</dbReference>
<evidence type="ECO:0000259" key="8">
    <source>
        <dbReference type="PROSITE" id="PS50968"/>
    </source>
</evidence>
<dbReference type="SUPFAM" id="SSF47005">
    <property type="entry name" value="Peripheral subunit-binding domain of 2-oxo acid dehydrogenase complex"/>
    <property type="match status" value="1"/>
</dbReference>
<dbReference type="InterPro" id="IPR003016">
    <property type="entry name" value="2-oxoA_DH_lipoyl-BS"/>
</dbReference>
<dbReference type="NCBIfam" id="TIGR02927">
    <property type="entry name" value="SucB_Actino"/>
    <property type="match status" value="1"/>
</dbReference>
<comment type="similarity">
    <text evidence="2 6">Belongs to the 2-oxoacid dehydrogenase family.</text>
</comment>
<organism evidence="10 11">
    <name type="scientific">Euzebya pacifica</name>
    <dbReference type="NCBI Taxonomy" id="1608957"/>
    <lineage>
        <taxon>Bacteria</taxon>
        <taxon>Bacillati</taxon>
        <taxon>Actinomycetota</taxon>
        <taxon>Nitriliruptoria</taxon>
        <taxon>Euzebyales</taxon>
    </lineage>
</organism>
<dbReference type="KEGG" id="euz:DVS28_a2272"/>
<dbReference type="GO" id="GO:0031405">
    <property type="term" value="F:lipoic acid binding"/>
    <property type="evidence" value="ECO:0007669"/>
    <property type="project" value="TreeGrafter"/>
</dbReference>
<dbReference type="InterPro" id="IPR011053">
    <property type="entry name" value="Single_hybrid_motif"/>
</dbReference>
<feature type="region of interest" description="Disordered" evidence="7">
    <location>
        <begin position="211"/>
        <end position="258"/>
    </location>
</feature>
<keyword evidence="11" id="KW-1185">Reference proteome</keyword>
<name>A0A346XXK7_9ACTN</name>
<dbReference type="EMBL" id="CP031165">
    <property type="protein sequence ID" value="AXV06954.1"/>
    <property type="molecule type" value="Genomic_DNA"/>
</dbReference>
<dbReference type="PROSITE" id="PS50968">
    <property type="entry name" value="BIOTINYL_LIPOYL"/>
    <property type="match status" value="2"/>
</dbReference>
<keyword evidence="3 6" id="KW-0808">Transferase</keyword>
<dbReference type="AlphaFoldDB" id="A0A346XXK7"/>
<dbReference type="InterPro" id="IPR004167">
    <property type="entry name" value="PSBD"/>
</dbReference>
<sequence>MATDVELPQLGESVTEGTITAWLVSVGDTVEADQPLFELSSDKIDTEVPSPTAGTVTEILVEVDETVEVGTVVARIGEESEAGGADEAPADDAPAEQAEPEQAEPEPEAPAEEPEPVADGDAGARASGAASDGGDAGPATDVILPELGESVTEGTITGWLVSVGDTVEVDQPLFELSSDKIDTEVPSPAAGTITEILVEVDETVDVGTVVARLGGSGGGSDAAESAPTEQASDKPAVSEPAAAASSGDSSTPAGPDTLASPLVRRLAADNDVDLSSVSGSGQGGRVTREDVEAAIGGSGGASSQAQSPQAQSQVQPEKQKAAASAPSGGQATPKAAPAPSQPAREAGDRERVEDLSRIRQRIAEKMLESQSKAAQLTTVQEADVTALMNARGKVKESFKSREGVSLSPFAMVARAAIIAVRDHPMVNAYADWDNGKLYLRDYVNLGIAVDTPKGLLVPNVKGADSLTVAGLARGINDAAQKARGENGKRIDFADIEGGTFTLTNTGSRGVLIDTPILNYPEVAILGVGAIAKRPAVVTGPDGTESIGIRQMMYMSLTYDHRLLDGADAARFVTDVKRVLEETDWAQEIG</sequence>
<evidence type="ECO:0000313" key="11">
    <source>
        <dbReference type="Proteomes" id="UP000264006"/>
    </source>
</evidence>
<feature type="region of interest" description="Disordered" evidence="7">
    <location>
        <begin position="295"/>
        <end position="353"/>
    </location>
</feature>
<dbReference type="InterPro" id="IPR014276">
    <property type="entry name" value="2-oxoglutarate_DH_E2"/>
</dbReference>
<dbReference type="GO" id="GO:0016407">
    <property type="term" value="F:acetyltransferase activity"/>
    <property type="evidence" value="ECO:0007669"/>
    <property type="project" value="TreeGrafter"/>
</dbReference>
<dbReference type="PANTHER" id="PTHR43178:SF5">
    <property type="entry name" value="LIPOAMIDE ACYLTRANSFERASE COMPONENT OF BRANCHED-CHAIN ALPHA-KETO ACID DEHYDROGENASE COMPLEX, MITOCHONDRIAL"/>
    <property type="match status" value="1"/>
</dbReference>
<dbReference type="InterPro" id="IPR050743">
    <property type="entry name" value="2-oxoacid_DH_E2_comp"/>
</dbReference>
<feature type="compositionally biased region" description="Low complexity" evidence="7">
    <location>
        <begin position="301"/>
        <end position="313"/>
    </location>
</feature>
<feature type="region of interest" description="Disordered" evidence="7">
    <location>
        <begin position="78"/>
        <end position="141"/>
    </location>
</feature>
<dbReference type="Gene3D" id="2.40.50.100">
    <property type="match status" value="2"/>
</dbReference>
<dbReference type="InterPro" id="IPR000089">
    <property type="entry name" value="Biotin_lipoyl"/>
</dbReference>
<evidence type="ECO:0000259" key="9">
    <source>
        <dbReference type="PROSITE" id="PS51826"/>
    </source>
</evidence>
<keyword evidence="4 6" id="KW-0450">Lipoyl</keyword>
<evidence type="ECO:0000256" key="4">
    <source>
        <dbReference type="ARBA" id="ARBA00022823"/>
    </source>
</evidence>
<dbReference type="EC" id="2.3.1.-" evidence="6"/>
<dbReference type="Pfam" id="PF02817">
    <property type="entry name" value="E3_binding"/>
    <property type="match status" value="1"/>
</dbReference>
<feature type="compositionally biased region" description="Acidic residues" evidence="7">
    <location>
        <begin position="88"/>
        <end position="118"/>
    </location>
</feature>
<protein>
    <recommendedName>
        <fullName evidence="6">Dihydrolipoamide acetyltransferase component of pyruvate dehydrogenase complex</fullName>
        <ecNumber evidence="6">2.3.1.-</ecNumber>
    </recommendedName>
</protein>
<feature type="domain" description="Lipoyl-binding" evidence="8">
    <location>
        <begin position="2"/>
        <end position="77"/>
    </location>
</feature>
<dbReference type="InterPro" id="IPR023213">
    <property type="entry name" value="CAT-like_dom_sf"/>
</dbReference>
<feature type="domain" description="Peripheral subunit-binding (PSBD)" evidence="9">
    <location>
        <begin position="258"/>
        <end position="295"/>
    </location>
</feature>
<evidence type="ECO:0000256" key="3">
    <source>
        <dbReference type="ARBA" id="ARBA00022679"/>
    </source>
</evidence>
<proteinExistence type="inferred from homology"/>
<keyword evidence="5 6" id="KW-0012">Acyltransferase</keyword>
<evidence type="ECO:0000256" key="2">
    <source>
        <dbReference type="ARBA" id="ARBA00007317"/>
    </source>
</evidence>
<dbReference type="SUPFAM" id="SSF52777">
    <property type="entry name" value="CoA-dependent acyltransferases"/>
    <property type="match status" value="1"/>
</dbReference>
<dbReference type="Gene3D" id="3.30.559.10">
    <property type="entry name" value="Chloramphenicol acetyltransferase-like domain"/>
    <property type="match status" value="1"/>
</dbReference>
<evidence type="ECO:0000256" key="1">
    <source>
        <dbReference type="ARBA" id="ARBA00001938"/>
    </source>
</evidence>
<feature type="compositionally biased region" description="Low complexity" evidence="7">
    <location>
        <begin position="119"/>
        <end position="133"/>
    </location>
</feature>
<dbReference type="Pfam" id="PF00364">
    <property type="entry name" value="Biotin_lipoyl"/>
    <property type="match status" value="2"/>
</dbReference>
<dbReference type="PROSITE" id="PS00189">
    <property type="entry name" value="LIPOYL"/>
    <property type="match status" value="2"/>
</dbReference>
<dbReference type="OrthoDB" id="9805770at2"/>
<evidence type="ECO:0000256" key="6">
    <source>
        <dbReference type="RuleBase" id="RU003423"/>
    </source>
</evidence>
<dbReference type="Gene3D" id="4.10.320.10">
    <property type="entry name" value="E3-binding domain"/>
    <property type="match status" value="1"/>
</dbReference>
<evidence type="ECO:0000256" key="7">
    <source>
        <dbReference type="SAM" id="MobiDB-lite"/>
    </source>
</evidence>
<dbReference type="FunFam" id="3.30.559.10:FF:000007">
    <property type="entry name" value="Dihydrolipoamide acetyltransferase component of pyruvate dehydrogenase complex"/>
    <property type="match status" value="1"/>
</dbReference>
<dbReference type="InterPro" id="IPR036625">
    <property type="entry name" value="E3-bd_dom_sf"/>
</dbReference>
<feature type="domain" description="Lipoyl-binding" evidence="8">
    <location>
        <begin position="139"/>
        <end position="214"/>
    </location>
</feature>
<dbReference type="RefSeq" id="WP_114591526.1">
    <property type="nucleotide sequence ID" value="NZ_CP031165.1"/>
</dbReference>
<evidence type="ECO:0000313" key="10">
    <source>
        <dbReference type="EMBL" id="AXV06954.1"/>
    </source>
</evidence>
<comment type="cofactor">
    <cofactor evidence="1 6">
        <name>(R)-lipoate</name>
        <dbReference type="ChEBI" id="CHEBI:83088"/>
    </cofactor>
</comment>
<dbReference type="CDD" id="cd06849">
    <property type="entry name" value="lipoyl_domain"/>
    <property type="match status" value="2"/>
</dbReference>
<dbReference type="PANTHER" id="PTHR43178">
    <property type="entry name" value="DIHYDROLIPOAMIDE ACETYLTRANSFERASE COMPONENT OF PYRUVATE DEHYDROGENASE COMPLEX"/>
    <property type="match status" value="1"/>
</dbReference>
<gene>
    <name evidence="10" type="ORF">DVS28_a2272</name>
</gene>
<accession>A0A346XXK7</accession>
<dbReference type="GO" id="GO:0005737">
    <property type="term" value="C:cytoplasm"/>
    <property type="evidence" value="ECO:0007669"/>
    <property type="project" value="TreeGrafter"/>
</dbReference>
<reference evidence="10 11" key="1">
    <citation type="submission" date="2018-09" db="EMBL/GenBank/DDBJ databases">
        <title>Complete genome sequence of Euzebya sp. DY32-46 isolated from seawater of Pacific Ocean.</title>
        <authorList>
            <person name="Xu L."/>
            <person name="Wu Y.-H."/>
            <person name="Xu X.-W."/>
        </authorList>
    </citation>
    <scope>NUCLEOTIDE SEQUENCE [LARGE SCALE GENOMIC DNA]</scope>
    <source>
        <strain evidence="10 11">DY32-46</strain>
    </source>
</reference>
<feature type="compositionally biased region" description="Low complexity" evidence="7">
    <location>
        <begin position="235"/>
        <end position="246"/>
    </location>
</feature>
<dbReference type="SUPFAM" id="SSF51230">
    <property type="entry name" value="Single hybrid motif"/>
    <property type="match status" value="2"/>
</dbReference>
<dbReference type="PROSITE" id="PS51826">
    <property type="entry name" value="PSBD"/>
    <property type="match status" value="1"/>
</dbReference>
<evidence type="ECO:0000256" key="5">
    <source>
        <dbReference type="ARBA" id="ARBA00023315"/>
    </source>
</evidence>
<dbReference type="Proteomes" id="UP000264006">
    <property type="component" value="Chromosome"/>
</dbReference>
<dbReference type="Pfam" id="PF00198">
    <property type="entry name" value="2-oxoacid_dh"/>
    <property type="match status" value="1"/>
</dbReference>